<dbReference type="InterPro" id="IPR046525">
    <property type="entry name" value="DUF6702"/>
</dbReference>
<proteinExistence type="predicted"/>
<sequence length="168" mass="20040">MKFLHKLILITGFTLLFTSVALHKYYVSITEIEYVKEKKSVQIITRIFIDDFERLLRERYDDAIRLDSGKDEKEIDKVINKYILSKMPIEINGVLQTPIYIGKEYDDDILYIYYEIENISEIKTFHIENKTLFDLFEDQKNIVRTKINGRNKTFILIPQNDKGMLNFN</sequence>
<dbReference type="Proteomes" id="UP000238426">
    <property type="component" value="Unassembled WGS sequence"/>
</dbReference>
<accession>A0A2T1NFR0</accession>
<organism evidence="1 2">
    <name type="scientific">Aurantibacter aestuarii</name>
    <dbReference type="NCBI Taxonomy" id="1266046"/>
    <lineage>
        <taxon>Bacteria</taxon>
        <taxon>Pseudomonadati</taxon>
        <taxon>Bacteroidota</taxon>
        <taxon>Flavobacteriia</taxon>
        <taxon>Flavobacteriales</taxon>
        <taxon>Flavobacteriaceae</taxon>
        <taxon>Aurantibacter</taxon>
    </lineage>
</organism>
<name>A0A2T1NFR0_9FLAO</name>
<dbReference type="RefSeq" id="WP_106461923.1">
    <property type="nucleotide sequence ID" value="NZ_PXOQ01000006.1"/>
</dbReference>
<dbReference type="EMBL" id="PXOQ01000006">
    <property type="protein sequence ID" value="PSG91627.1"/>
    <property type="molecule type" value="Genomic_DNA"/>
</dbReference>
<protein>
    <submittedName>
        <fullName evidence="1">Peptidase E</fullName>
    </submittedName>
</protein>
<keyword evidence="2" id="KW-1185">Reference proteome</keyword>
<dbReference type="AlphaFoldDB" id="A0A2T1NFR0"/>
<dbReference type="OrthoDB" id="5735516at2"/>
<dbReference type="Pfam" id="PF20420">
    <property type="entry name" value="DUF6702"/>
    <property type="match status" value="1"/>
</dbReference>
<evidence type="ECO:0000313" key="2">
    <source>
        <dbReference type="Proteomes" id="UP000238426"/>
    </source>
</evidence>
<comment type="caution">
    <text evidence="1">The sequence shown here is derived from an EMBL/GenBank/DDBJ whole genome shotgun (WGS) entry which is preliminary data.</text>
</comment>
<evidence type="ECO:0000313" key="1">
    <source>
        <dbReference type="EMBL" id="PSG91627.1"/>
    </source>
</evidence>
<gene>
    <name evidence="1" type="ORF">C7H52_00505</name>
</gene>
<reference evidence="1 2" key="1">
    <citation type="submission" date="2018-03" db="EMBL/GenBank/DDBJ databases">
        <title>Mesoflavibacter sp. HG37 and Mesoflavibacter sp. HG96 sp.nov., two marine bacteria isolated from seawater of Western Pacific Ocean.</title>
        <authorList>
            <person name="Cheng H."/>
            <person name="Wu Y.-H."/>
            <person name="Guo L.-L."/>
            <person name="Xu X.-W."/>
        </authorList>
    </citation>
    <scope>NUCLEOTIDE SEQUENCE [LARGE SCALE GENOMIC DNA]</scope>
    <source>
        <strain evidence="1 2">KCTC 32269</strain>
    </source>
</reference>